<dbReference type="EMBL" id="HACG01008942">
    <property type="protein sequence ID" value="CEK55807.1"/>
    <property type="molecule type" value="Transcribed_RNA"/>
</dbReference>
<dbReference type="AlphaFoldDB" id="A0A0B6YHY0"/>
<evidence type="ECO:0000256" key="1">
    <source>
        <dbReference type="ARBA" id="ARBA00022837"/>
    </source>
</evidence>
<proteinExistence type="predicted"/>
<dbReference type="InterPro" id="IPR002048">
    <property type="entry name" value="EF_hand_dom"/>
</dbReference>
<dbReference type="PROSITE" id="PS50222">
    <property type="entry name" value="EF_HAND_2"/>
    <property type="match status" value="1"/>
</dbReference>
<evidence type="ECO:0000259" key="2">
    <source>
        <dbReference type="PROSITE" id="PS50222"/>
    </source>
</evidence>
<gene>
    <name evidence="3" type="primary">ORF26100</name>
</gene>
<protein>
    <recommendedName>
        <fullName evidence="2">EF-hand domain-containing protein</fullName>
    </recommendedName>
</protein>
<organism evidence="3">
    <name type="scientific">Arion vulgaris</name>
    <dbReference type="NCBI Taxonomy" id="1028688"/>
    <lineage>
        <taxon>Eukaryota</taxon>
        <taxon>Metazoa</taxon>
        <taxon>Spiralia</taxon>
        <taxon>Lophotrochozoa</taxon>
        <taxon>Mollusca</taxon>
        <taxon>Gastropoda</taxon>
        <taxon>Heterobranchia</taxon>
        <taxon>Euthyneura</taxon>
        <taxon>Panpulmonata</taxon>
        <taxon>Eupulmonata</taxon>
        <taxon>Stylommatophora</taxon>
        <taxon>Helicina</taxon>
        <taxon>Arionoidea</taxon>
        <taxon>Arionidae</taxon>
        <taxon>Arion</taxon>
    </lineage>
</organism>
<keyword evidence="1" id="KW-0106">Calcium</keyword>
<reference evidence="3" key="1">
    <citation type="submission" date="2014-12" db="EMBL/GenBank/DDBJ databases">
        <title>Insight into the proteome of Arion vulgaris.</title>
        <authorList>
            <person name="Aradska J."/>
            <person name="Bulat T."/>
            <person name="Smidak R."/>
            <person name="Sarate P."/>
            <person name="Gangsoo J."/>
            <person name="Sialana F."/>
            <person name="Bilban M."/>
            <person name="Lubec G."/>
        </authorList>
    </citation>
    <scope>NUCLEOTIDE SEQUENCE</scope>
    <source>
        <tissue evidence="3">Skin</tissue>
    </source>
</reference>
<dbReference type="PROSITE" id="PS00018">
    <property type="entry name" value="EF_HAND_1"/>
    <property type="match status" value="1"/>
</dbReference>
<dbReference type="InterPro" id="IPR011992">
    <property type="entry name" value="EF-hand-dom_pair"/>
</dbReference>
<dbReference type="InterPro" id="IPR018247">
    <property type="entry name" value="EF_Hand_1_Ca_BS"/>
</dbReference>
<evidence type="ECO:0000313" key="3">
    <source>
        <dbReference type="EMBL" id="CEK55807.1"/>
    </source>
</evidence>
<dbReference type="Gene3D" id="1.10.238.10">
    <property type="entry name" value="EF-hand"/>
    <property type="match status" value="1"/>
</dbReference>
<feature type="non-terminal residue" evidence="3">
    <location>
        <position position="1"/>
    </location>
</feature>
<accession>A0A0B6YHY0</accession>
<sequence length="89" mass="10013">YTDRDCKMMRYVILLILPALIMSKGIVLTKEIQLALHDAFDVDGDGKVTKDEIHQILTDADINKDNRINVVEFTVKLGLLNPVFIGIEA</sequence>
<name>A0A0B6YHY0_9EUPU</name>
<feature type="non-terminal residue" evidence="3">
    <location>
        <position position="89"/>
    </location>
</feature>
<dbReference type="SUPFAM" id="SSF47473">
    <property type="entry name" value="EF-hand"/>
    <property type="match status" value="1"/>
</dbReference>
<feature type="domain" description="EF-hand" evidence="2">
    <location>
        <begin position="28"/>
        <end position="63"/>
    </location>
</feature>
<dbReference type="Pfam" id="PF13202">
    <property type="entry name" value="EF-hand_5"/>
    <property type="match status" value="1"/>
</dbReference>
<dbReference type="GO" id="GO:0005509">
    <property type="term" value="F:calcium ion binding"/>
    <property type="evidence" value="ECO:0007669"/>
    <property type="project" value="InterPro"/>
</dbReference>